<dbReference type="HOGENOM" id="CLU_152679_0_0_1"/>
<protein>
    <recommendedName>
        <fullName evidence="4">Secreted protein</fullName>
    </recommendedName>
</protein>
<keyword evidence="1" id="KW-0732">Signal</keyword>
<dbReference type="OrthoDB" id="4860686at2759"/>
<keyword evidence="3" id="KW-1185">Reference proteome</keyword>
<organism evidence="2 3">
    <name type="scientific">[Torrubiella] hemipterigena</name>
    <dbReference type="NCBI Taxonomy" id="1531966"/>
    <lineage>
        <taxon>Eukaryota</taxon>
        <taxon>Fungi</taxon>
        <taxon>Dikarya</taxon>
        <taxon>Ascomycota</taxon>
        <taxon>Pezizomycotina</taxon>
        <taxon>Sordariomycetes</taxon>
        <taxon>Hypocreomycetidae</taxon>
        <taxon>Hypocreales</taxon>
        <taxon>Clavicipitaceae</taxon>
        <taxon>Clavicipitaceae incertae sedis</taxon>
        <taxon>'Torrubiella' clade</taxon>
    </lineage>
</organism>
<evidence type="ECO:0000256" key="1">
    <source>
        <dbReference type="SAM" id="SignalP"/>
    </source>
</evidence>
<sequence>MPSLYVTIVMVFVTACTADQMSVNTECGGGFGIQDCDHRNGAFYTDYGTYGVDASDGCRATKVPSMTRLCVDWKNKRAHFTFSNQNKRCLLQRSSTPYGCSADKCLHSEWDEVGCTW</sequence>
<reference evidence="2 3" key="1">
    <citation type="journal article" date="2015" name="Genome Announc.">
        <title>Draft Genome Sequence and Gene Annotation of the Entomopathogenic Fungus Verticillium hemipterigenum.</title>
        <authorList>
            <person name="Horn F."/>
            <person name="Habel A."/>
            <person name="Scharf D.H."/>
            <person name="Dworschak J."/>
            <person name="Brakhage A.A."/>
            <person name="Guthke R."/>
            <person name="Hertweck C."/>
            <person name="Linde J."/>
        </authorList>
    </citation>
    <scope>NUCLEOTIDE SEQUENCE [LARGE SCALE GENOMIC DNA]</scope>
</reference>
<evidence type="ECO:0000313" key="2">
    <source>
        <dbReference type="EMBL" id="CEJ82403.1"/>
    </source>
</evidence>
<dbReference type="AlphaFoldDB" id="A0A0A1SPP6"/>
<gene>
    <name evidence="2" type="ORF">VHEMI02469</name>
</gene>
<feature type="chain" id="PRO_5001989392" description="Secreted protein" evidence="1">
    <location>
        <begin position="19"/>
        <end position="117"/>
    </location>
</feature>
<dbReference type="EMBL" id="CDHN01000001">
    <property type="protein sequence ID" value="CEJ82403.1"/>
    <property type="molecule type" value="Genomic_DNA"/>
</dbReference>
<dbReference type="Proteomes" id="UP000039046">
    <property type="component" value="Unassembled WGS sequence"/>
</dbReference>
<accession>A0A0A1SPP6</accession>
<name>A0A0A1SPP6_9HYPO</name>
<feature type="signal peptide" evidence="1">
    <location>
        <begin position="1"/>
        <end position="18"/>
    </location>
</feature>
<proteinExistence type="predicted"/>
<evidence type="ECO:0008006" key="4">
    <source>
        <dbReference type="Google" id="ProtNLM"/>
    </source>
</evidence>
<evidence type="ECO:0000313" key="3">
    <source>
        <dbReference type="Proteomes" id="UP000039046"/>
    </source>
</evidence>